<name>A0A0K2US59_LEPSM</name>
<dbReference type="EMBL" id="HACA01023356">
    <property type="protein sequence ID" value="CDW40717.1"/>
    <property type="molecule type" value="Transcribed_RNA"/>
</dbReference>
<dbReference type="AlphaFoldDB" id="A0A0K2US59"/>
<reference evidence="1" key="1">
    <citation type="submission" date="2014-05" db="EMBL/GenBank/DDBJ databases">
        <authorList>
            <person name="Chronopoulou M."/>
        </authorList>
    </citation>
    <scope>NUCLEOTIDE SEQUENCE</scope>
    <source>
        <tissue evidence="1">Whole organism</tissue>
    </source>
</reference>
<evidence type="ECO:0000313" key="1">
    <source>
        <dbReference type="EMBL" id="CDW40717.1"/>
    </source>
</evidence>
<accession>A0A0K2US59</accession>
<organism evidence="1">
    <name type="scientific">Lepeophtheirus salmonis</name>
    <name type="common">Salmon louse</name>
    <name type="synonym">Caligus salmonis</name>
    <dbReference type="NCBI Taxonomy" id="72036"/>
    <lineage>
        <taxon>Eukaryota</taxon>
        <taxon>Metazoa</taxon>
        <taxon>Ecdysozoa</taxon>
        <taxon>Arthropoda</taxon>
        <taxon>Crustacea</taxon>
        <taxon>Multicrustacea</taxon>
        <taxon>Hexanauplia</taxon>
        <taxon>Copepoda</taxon>
        <taxon>Siphonostomatoida</taxon>
        <taxon>Caligidae</taxon>
        <taxon>Lepeophtheirus</taxon>
    </lineage>
</organism>
<sequence>MIYEVCLPDEVLWGFTFLSRDNRRELFSFNNITYPYDRFNSV</sequence>
<protein>
    <submittedName>
        <fullName evidence="1">Uncharacterized protein</fullName>
    </submittedName>
</protein>
<proteinExistence type="predicted"/>